<dbReference type="PANTHER" id="PTHR43649">
    <property type="entry name" value="ARABINOSE-BINDING PROTEIN-RELATED"/>
    <property type="match status" value="1"/>
</dbReference>
<dbReference type="Pfam" id="PF01547">
    <property type="entry name" value="SBP_bac_1"/>
    <property type="match status" value="1"/>
</dbReference>
<name>A0ABW1IWD2_9BACL</name>
<dbReference type="PANTHER" id="PTHR43649:SF27">
    <property type="entry name" value="EXTRACELLULAR SOLUTE-BINDING PROTEIN FAMILY 1"/>
    <property type="match status" value="1"/>
</dbReference>
<dbReference type="EMBL" id="JBHSQV010000187">
    <property type="protein sequence ID" value="MFC5989114.1"/>
    <property type="molecule type" value="Genomic_DNA"/>
</dbReference>
<proteinExistence type="predicted"/>
<dbReference type="InterPro" id="IPR006059">
    <property type="entry name" value="SBP"/>
</dbReference>
<evidence type="ECO:0000313" key="2">
    <source>
        <dbReference type="Proteomes" id="UP001596250"/>
    </source>
</evidence>
<dbReference type="SUPFAM" id="SSF53850">
    <property type="entry name" value="Periplasmic binding protein-like II"/>
    <property type="match status" value="1"/>
</dbReference>
<reference evidence="2" key="1">
    <citation type="journal article" date="2019" name="Int. J. Syst. Evol. Microbiol.">
        <title>The Global Catalogue of Microorganisms (GCM) 10K type strain sequencing project: providing services to taxonomists for standard genome sequencing and annotation.</title>
        <authorList>
            <consortium name="The Broad Institute Genomics Platform"/>
            <consortium name="The Broad Institute Genome Sequencing Center for Infectious Disease"/>
            <person name="Wu L."/>
            <person name="Ma J."/>
        </authorList>
    </citation>
    <scope>NUCLEOTIDE SEQUENCE [LARGE SCALE GENOMIC DNA]</scope>
    <source>
        <strain evidence="2">CCM 8749</strain>
    </source>
</reference>
<dbReference type="Gene3D" id="2.60.120.260">
    <property type="entry name" value="Galactose-binding domain-like"/>
    <property type="match status" value="2"/>
</dbReference>
<evidence type="ECO:0000313" key="1">
    <source>
        <dbReference type="EMBL" id="MFC5989114.1"/>
    </source>
</evidence>
<dbReference type="RefSeq" id="WP_379896676.1">
    <property type="nucleotide sequence ID" value="NZ_CBCSCT010000002.1"/>
</dbReference>
<dbReference type="Proteomes" id="UP001596250">
    <property type="component" value="Unassembled WGS sequence"/>
</dbReference>
<keyword evidence="2" id="KW-1185">Reference proteome</keyword>
<dbReference type="InterPro" id="IPR050490">
    <property type="entry name" value="Bact_solute-bd_prot1"/>
</dbReference>
<dbReference type="Gene3D" id="3.40.190.10">
    <property type="entry name" value="Periplasmic binding protein-like II"/>
    <property type="match status" value="1"/>
</dbReference>
<protein>
    <submittedName>
        <fullName evidence="1">Extracellular solute-binding protein</fullName>
    </submittedName>
</protein>
<gene>
    <name evidence="1" type="ORF">ACFPXP_22140</name>
</gene>
<organism evidence="1 2">
    <name type="scientific">Marinicrinis lubricantis</name>
    <dbReference type="NCBI Taxonomy" id="2086470"/>
    <lineage>
        <taxon>Bacteria</taxon>
        <taxon>Bacillati</taxon>
        <taxon>Bacillota</taxon>
        <taxon>Bacilli</taxon>
        <taxon>Bacillales</taxon>
        <taxon>Paenibacillaceae</taxon>
    </lineage>
</organism>
<comment type="caution">
    <text evidence="1">The sequence shown here is derived from an EMBL/GenBank/DDBJ whole genome shotgun (WGS) entry which is preliminary data.</text>
</comment>
<dbReference type="PROSITE" id="PS51257">
    <property type="entry name" value="PROKAR_LIPOPROTEIN"/>
    <property type="match status" value="1"/>
</dbReference>
<accession>A0ABW1IWD2</accession>
<sequence>MKKVILAVKALGSTVRWMMIAICAIWLIMLSGCSGEASTSSEPIMVDEAEVQRWLDEVGSDNNAFEPYFSDVLDEWTAAGIEPATATFEILGKDMTAHSETSHHRIGSYAGREDVLIWENTSTNWIEYEVEVEQAGLYQLDMHYHSFDSSNGNARNYRPTVMAVTVDGEFPFMEARSISFPKLFRDVMPIKKDEYGDEIRPRPKEIDAWIEKPFKDNSGSYSKPLRWFLDQGKHTIRLQTHGSIVIDKIVLGPPEEAPVYAEDQASVQLTSSISNGDAIIVEAERMHEKNDVSLQMDVDQDALMTPKAGGRQIFNAVGGNRWEAGGESITWRFTVPEDGFYKIGARVFQGYQMNKRVFRTIYIDGKVPFDDFYSYPFEYASSWQGTVLQDDNGEPYPIYFTEGEHTLTMEVTMEPFGPILRDLGDVLLLLSSVSQDLYRLVGTDDDQNRTWDIENDFPEIPQKLEVILSQLKRMERDLMVVNDGDDNHSQTISGAIRDIEDILEYANDIPYKRDSISTVQQRIASIQQPLQQAPLMIDKFYIVPAGQDFPRMEAHLNESFTNGIEQFFLSFDDRGRLSEDDEEVVNVWMNYGRDYVNVLQDLADQYFTPETGIKVRVDLLPNEDLIVMANAAGKAPDVAIGMTEGKPIELAIRGAALDLSQFADFEELQKQYAPGALVPYYFDGNYYALPESQKFNILFYRKDILGRLGIEVPETWDDVMNMLPTLQQNGYDFNIPQDYLTFFFQNGAEFYTEDGLATALDSPEGFQAFKQYTDFFAVYGIERQISSFYQHFRDGDMPIGIGDFNMYLQLSVAAPEINGWWGIAPLPGFKQEDGTIQRWSGGGQQATMIFEKSKNKEEAWQFLQWWLSAETQERFGSDLEGFYGITFRWNTANVEAFSNLPWTPEELNVFLEQWRWYKDMANVPGSYFIPREINNAWNRTVLGGQNYRSALEEAVLNINREIRRKAIEFEYIDKEGQVLKTYDPPVIDTPWEGATKYVR</sequence>